<dbReference type="RefSeq" id="WP_126780496.1">
    <property type="nucleotide sequence ID" value="NZ_NGJU01000013.1"/>
</dbReference>
<sequence length="340" mass="38546">MTNGKISYEFIKGLPKAELHLHLEGTLEPELKLQLAKKNNIDIGQTTIEEVRKSYQFDSLPSFLNVYYPAMNVLQTEEDFYELAMAYLRKAKEHNVRYAELFFDPQAHTTRGIPFETVIKGYYRAVEESPTLGIKSALIMCFLRDMSAQSAEETLVQALPYQDLILGIGLDSDEKGNPPAKFAKVFKTAKEAGFHITMHCDIDQEQSIENIRQALHDIQVERLDHGTNIVENPELVAFVKEQGIGLTCCPVSNGFVVDDMKGREILELLRQGVKVTVNSDDPAYFQSYVSDDYYAMTENYEMTQADVVLLAKNSFDIAWLSADEKTAYFKEISDYVAQAE</sequence>
<dbReference type="GeneID" id="98568614"/>
<evidence type="ECO:0000256" key="3">
    <source>
        <dbReference type="ARBA" id="ARBA00022833"/>
    </source>
</evidence>
<dbReference type="EC" id="3.5.4.2" evidence="4"/>
<dbReference type="GO" id="GO:0000034">
    <property type="term" value="F:adenine deaminase activity"/>
    <property type="evidence" value="ECO:0007669"/>
    <property type="project" value="UniProtKB-UniRule"/>
</dbReference>
<keyword evidence="3 4" id="KW-0862">Zinc</keyword>
<evidence type="ECO:0000256" key="4">
    <source>
        <dbReference type="HAMAP-Rule" id="MF_01962"/>
    </source>
</evidence>
<dbReference type="InterPro" id="IPR028892">
    <property type="entry name" value="ADE"/>
</dbReference>
<dbReference type="Pfam" id="PF00962">
    <property type="entry name" value="A_deaminase"/>
    <property type="match status" value="1"/>
</dbReference>
<feature type="binding site" evidence="4">
    <location>
        <position position="20"/>
    </location>
    <ligand>
        <name>Zn(2+)</name>
        <dbReference type="ChEBI" id="CHEBI:29105"/>
        <note>catalytic</note>
    </ligand>
</feature>
<dbReference type="GO" id="GO:0008270">
    <property type="term" value="F:zinc ion binding"/>
    <property type="evidence" value="ECO:0007669"/>
    <property type="project" value="UniProtKB-UniRule"/>
</dbReference>
<feature type="binding site" evidence="4">
    <location>
        <position position="280"/>
    </location>
    <ligand>
        <name>Zn(2+)</name>
        <dbReference type="ChEBI" id="CHEBI:29105"/>
        <note>catalytic</note>
    </ligand>
</feature>
<dbReference type="InterPro" id="IPR006330">
    <property type="entry name" value="Ado/ade_deaminase"/>
</dbReference>
<protein>
    <recommendedName>
        <fullName evidence="4">Adenine deaminase</fullName>
        <shortName evidence="4">ADE</shortName>
        <ecNumber evidence="4">3.5.4.2</ecNumber>
    </recommendedName>
    <alternativeName>
        <fullName evidence="4">Adenine aminohydrolase</fullName>
        <shortName evidence="4">AAH</shortName>
    </alternativeName>
</protein>
<keyword evidence="1 4" id="KW-0479">Metal-binding</keyword>
<accession>A0A429ZM86</accession>
<feature type="binding site" evidence="4">
    <location>
        <position position="281"/>
    </location>
    <ligand>
        <name>substrate</name>
    </ligand>
</feature>
<proteinExistence type="inferred from homology"/>
<dbReference type="GO" id="GO:0006146">
    <property type="term" value="P:adenine catabolic process"/>
    <property type="evidence" value="ECO:0007669"/>
    <property type="project" value="UniProtKB-UniRule"/>
</dbReference>
<evidence type="ECO:0000313" key="6">
    <source>
        <dbReference type="EMBL" id="RST94776.1"/>
    </source>
</evidence>
<dbReference type="Gene3D" id="3.20.20.140">
    <property type="entry name" value="Metal-dependent hydrolases"/>
    <property type="match status" value="1"/>
</dbReference>
<feature type="site" description="Important for catalytic activity" evidence="4">
    <location>
        <position position="225"/>
    </location>
</feature>
<dbReference type="HAMAP" id="MF_01962">
    <property type="entry name" value="Adenine_deaminase"/>
    <property type="match status" value="1"/>
</dbReference>
<feature type="domain" description="Adenosine deaminase" evidence="5">
    <location>
        <begin position="15"/>
        <end position="334"/>
    </location>
</feature>
<evidence type="ECO:0000256" key="1">
    <source>
        <dbReference type="ARBA" id="ARBA00022723"/>
    </source>
</evidence>
<keyword evidence="2 4" id="KW-0378">Hydrolase</keyword>
<dbReference type="InterPro" id="IPR032466">
    <property type="entry name" value="Metal_Hydrolase"/>
</dbReference>
<dbReference type="AlphaFoldDB" id="A0A429ZM86"/>
<keyword evidence="7" id="KW-1185">Reference proteome</keyword>
<dbReference type="GO" id="GO:0005829">
    <property type="term" value="C:cytosol"/>
    <property type="evidence" value="ECO:0007669"/>
    <property type="project" value="TreeGrafter"/>
</dbReference>
<dbReference type="InterPro" id="IPR001365">
    <property type="entry name" value="A_deaminase_dom"/>
</dbReference>
<dbReference type="CDD" id="cd01320">
    <property type="entry name" value="ADA"/>
    <property type="match status" value="1"/>
</dbReference>
<dbReference type="PANTHER" id="PTHR43114">
    <property type="entry name" value="ADENINE DEAMINASE"/>
    <property type="match status" value="1"/>
</dbReference>
<organism evidence="6 7">
    <name type="scientific">Vagococcus salmoninarum</name>
    <dbReference type="NCBI Taxonomy" id="2739"/>
    <lineage>
        <taxon>Bacteria</taxon>
        <taxon>Bacillati</taxon>
        <taxon>Bacillota</taxon>
        <taxon>Bacilli</taxon>
        <taxon>Lactobacillales</taxon>
        <taxon>Enterococcaceae</taxon>
        <taxon>Vagococcus</taxon>
    </lineage>
</organism>
<feature type="binding site" evidence="4">
    <location>
        <position position="199"/>
    </location>
    <ligand>
        <name>Zn(2+)</name>
        <dbReference type="ChEBI" id="CHEBI:29105"/>
        <note>catalytic</note>
    </ligand>
</feature>
<name>A0A429ZM86_9ENTE</name>
<dbReference type="GO" id="GO:0043103">
    <property type="term" value="P:hypoxanthine salvage"/>
    <property type="evidence" value="ECO:0007669"/>
    <property type="project" value="UniProtKB-UniRule"/>
</dbReference>
<dbReference type="OrthoDB" id="9779574at2"/>
<comment type="caution">
    <text evidence="4">Lacks conserved residue(s) required for the propagation of feature annotation.</text>
</comment>
<evidence type="ECO:0000313" key="7">
    <source>
        <dbReference type="Proteomes" id="UP000287239"/>
    </source>
</evidence>
<gene>
    <name evidence="6" type="ORF">CBF35_09545</name>
</gene>
<feature type="binding site" evidence="4">
    <location>
        <position position="22"/>
    </location>
    <ligand>
        <name>Zn(2+)</name>
        <dbReference type="ChEBI" id="CHEBI:29105"/>
        <note>catalytic</note>
    </ligand>
</feature>
<dbReference type="Proteomes" id="UP000287239">
    <property type="component" value="Unassembled WGS sequence"/>
</dbReference>
<evidence type="ECO:0000259" key="5">
    <source>
        <dbReference type="Pfam" id="PF00962"/>
    </source>
</evidence>
<dbReference type="PANTHER" id="PTHR43114:SF7">
    <property type="entry name" value="ADENOSINE DEAMINASE DOMAIN-CONTAINING PROTEIN"/>
    <property type="match status" value="1"/>
</dbReference>
<comment type="catalytic activity">
    <reaction evidence="4">
        <text>adenine + H2O + H(+) = hypoxanthine + NH4(+)</text>
        <dbReference type="Rhea" id="RHEA:23688"/>
        <dbReference type="ChEBI" id="CHEBI:15377"/>
        <dbReference type="ChEBI" id="CHEBI:15378"/>
        <dbReference type="ChEBI" id="CHEBI:16708"/>
        <dbReference type="ChEBI" id="CHEBI:17368"/>
        <dbReference type="ChEBI" id="CHEBI:28938"/>
        <dbReference type="EC" id="3.5.4.2"/>
    </reaction>
</comment>
<dbReference type="SUPFAM" id="SSF51556">
    <property type="entry name" value="Metallo-dependent hydrolases"/>
    <property type="match status" value="1"/>
</dbReference>
<comment type="caution">
    <text evidence="6">The sequence shown here is derived from an EMBL/GenBank/DDBJ whole genome shotgun (WGS) entry which is preliminary data.</text>
</comment>
<reference evidence="6 7" key="1">
    <citation type="submission" date="2017-05" db="EMBL/GenBank/DDBJ databases">
        <title>Vagococcus spp. assemblies.</title>
        <authorList>
            <person name="Gulvik C.A."/>
        </authorList>
    </citation>
    <scope>NUCLEOTIDE SEQUENCE [LARGE SCALE GENOMIC DNA]</scope>
    <source>
        <strain evidence="6 7">NCFB 2777</strain>
    </source>
</reference>
<comment type="similarity">
    <text evidence="4">Belongs to the metallo-dependent hydrolases superfamily. Adenosine and AMP deaminases family. Adenine deaminase type 2 subfamily.</text>
</comment>
<dbReference type="GO" id="GO:0009117">
    <property type="term" value="P:nucleotide metabolic process"/>
    <property type="evidence" value="ECO:0007669"/>
    <property type="project" value="UniProtKB-KW"/>
</dbReference>
<keyword evidence="4" id="KW-0546">Nucleotide metabolism</keyword>
<evidence type="ECO:0000256" key="2">
    <source>
        <dbReference type="ARBA" id="ARBA00022801"/>
    </source>
</evidence>
<comment type="cofactor">
    <cofactor evidence="4">
        <name>Zn(2+)</name>
        <dbReference type="ChEBI" id="CHEBI:29105"/>
    </cofactor>
    <text evidence="4">Binds 1 zinc ion per subunit.</text>
</comment>
<dbReference type="EMBL" id="NGJU01000013">
    <property type="protein sequence ID" value="RST94776.1"/>
    <property type="molecule type" value="Genomic_DNA"/>
</dbReference>
<dbReference type="NCBIfam" id="TIGR01430">
    <property type="entry name" value="aden_deam"/>
    <property type="match status" value="1"/>
</dbReference>
<comment type="function">
    <text evidence="4">Catalyzes the hydrolytic deamination of adenine to hypoxanthine. Plays an important role in the purine salvage pathway and in nitrogen catabolism.</text>
</comment>